<accession>A0ABX5MXU5</accession>
<proteinExistence type="inferred from homology"/>
<name>A0ABX5MXU5_9BURK</name>
<reference evidence="6 7" key="1">
    <citation type="submission" date="2018-05" db="EMBL/GenBank/DDBJ databases">
        <title>Genomic Encyclopedia of Type Strains, Phase IV (KMG-V): Genome sequencing to study the core and pangenomes of soil and plant-associated prokaryotes.</title>
        <authorList>
            <person name="Whitman W."/>
        </authorList>
    </citation>
    <scope>NUCLEOTIDE SEQUENCE [LARGE SCALE GENOMIC DNA]</scope>
    <source>
        <strain evidence="6 7">SIr-6563</strain>
    </source>
</reference>
<feature type="domain" description="HTH lysR-type" evidence="5">
    <location>
        <begin position="36"/>
        <end position="93"/>
    </location>
</feature>
<dbReference type="InterPro" id="IPR000847">
    <property type="entry name" value="LysR_HTH_N"/>
</dbReference>
<dbReference type="PANTHER" id="PTHR30537">
    <property type="entry name" value="HTH-TYPE TRANSCRIPTIONAL REGULATOR"/>
    <property type="match status" value="1"/>
</dbReference>
<dbReference type="CDD" id="cd08432">
    <property type="entry name" value="PBP2_GcdR_TrpI_HvrB_AmpR_like"/>
    <property type="match status" value="1"/>
</dbReference>
<comment type="caution">
    <text evidence="6">The sequence shown here is derived from an EMBL/GenBank/DDBJ whole genome shotgun (WGS) entry which is preliminary data.</text>
</comment>
<evidence type="ECO:0000313" key="6">
    <source>
        <dbReference type="EMBL" id="PXX20443.1"/>
    </source>
</evidence>
<keyword evidence="3" id="KW-0238">DNA-binding</keyword>
<evidence type="ECO:0000313" key="7">
    <source>
        <dbReference type="Proteomes" id="UP000247515"/>
    </source>
</evidence>
<dbReference type="SUPFAM" id="SSF53850">
    <property type="entry name" value="Periplasmic binding protein-like II"/>
    <property type="match status" value="1"/>
</dbReference>
<dbReference type="Gene3D" id="1.10.10.10">
    <property type="entry name" value="Winged helix-like DNA-binding domain superfamily/Winged helix DNA-binding domain"/>
    <property type="match status" value="1"/>
</dbReference>
<gene>
    <name evidence="6" type="ORF">C7400_101170</name>
</gene>
<protein>
    <submittedName>
        <fullName evidence="6">LysR family transcriptional regulator</fullName>
    </submittedName>
</protein>
<dbReference type="Pfam" id="PF03466">
    <property type="entry name" value="LysR_substrate"/>
    <property type="match status" value="1"/>
</dbReference>
<dbReference type="Gene3D" id="3.40.190.10">
    <property type="entry name" value="Periplasmic binding protein-like II"/>
    <property type="match status" value="2"/>
</dbReference>
<dbReference type="PANTHER" id="PTHR30537:SF79">
    <property type="entry name" value="TRANSCRIPTIONAL REGULATOR-RELATED"/>
    <property type="match status" value="1"/>
</dbReference>
<dbReference type="NCBIfam" id="NF008352">
    <property type="entry name" value="PRK11139.1"/>
    <property type="match status" value="1"/>
</dbReference>
<evidence type="ECO:0000256" key="1">
    <source>
        <dbReference type="ARBA" id="ARBA00009437"/>
    </source>
</evidence>
<dbReference type="InterPro" id="IPR036388">
    <property type="entry name" value="WH-like_DNA-bd_sf"/>
</dbReference>
<dbReference type="Proteomes" id="UP000247515">
    <property type="component" value="Unassembled WGS sequence"/>
</dbReference>
<keyword evidence="2" id="KW-0805">Transcription regulation</keyword>
<dbReference type="InterPro" id="IPR058163">
    <property type="entry name" value="LysR-type_TF_proteobact-type"/>
</dbReference>
<keyword evidence="4" id="KW-0804">Transcription</keyword>
<evidence type="ECO:0000256" key="2">
    <source>
        <dbReference type="ARBA" id="ARBA00023015"/>
    </source>
</evidence>
<dbReference type="PROSITE" id="PS50931">
    <property type="entry name" value="HTH_LYSR"/>
    <property type="match status" value="1"/>
</dbReference>
<dbReference type="EMBL" id="QJJV01000001">
    <property type="protein sequence ID" value="PXX20443.1"/>
    <property type="molecule type" value="Genomic_DNA"/>
</dbReference>
<sequence length="354" mass="40051">MTCSNGYNPRHCKGSSKTIIFHAYVRKITMDLRTLPALNALKSFEAAARHESFSRAADELFVTHGAVSHQIRALEAELGVALFARDGKRVRVTDTGRRYATQVRDALNQLARATEEIRSGDRDRRLVVSMLSSFAARWVTPRIGRFIEAHPQWDVELQSTNSLIDFTRDDVDVAIRFGFGHYPGLHTELLLDEIFFPACAPDFNGGKLPDDPREMTKLPLLRSDDELWRPWFDAAGLQDLPEPKRGVLYQDSSNLLQAAMDGQGIALVRRSLAMHEITRGRLVRLFKDIDGPSPWRYYFICQPQRLQTERVTAFRDWVFDEVARFRRLYEDACEAGPVITAAAAALRATTGDAP</sequence>
<dbReference type="PRINTS" id="PR00039">
    <property type="entry name" value="HTHLYSR"/>
</dbReference>
<dbReference type="Pfam" id="PF00126">
    <property type="entry name" value="HTH_1"/>
    <property type="match status" value="1"/>
</dbReference>
<keyword evidence="7" id="KW-1185">Reference proteome</keyword>
<organism evidence="6 7">
    <name type="scientific">Paraburkholderia tropica</name>
    <dbReference type="NCBI Taxonomy" id="92647"/>
    <lineage>
        <taxon>Bacteria</taxon>
        <taxon>Pseudomonadati</taxon>
        <taxon>Pseudomonadota</taxon>
        <taxon>Betaproteobacteria</taxon>
        <taxon>Burkholderiales</taxon>
        <taxon>Burkholderiaceae</taxon>
        <taxon>Paraburkholderia</taxon>
    </lineage>
</organism>
<dbReference type="SUPFAM" id="SSF46785">
    <property type="entry name" value="Winged helix' DNA-binding domain"/>
    <property type="match status" value="1"/>
</dbReference>
<evidence type="ECO:0000256" key="3">
    <source>
        <dbReference type="ARBA" id="ARBA00023125"/>
    </source>
</evidence>
<comment type="similarity">
    <text evidence="1">Belongs to the LysR transcriptional regulatory family.</text>
</comment>
<evidence type="ECO:0000256" key="4">
    <source>
        <dbReference type="ARBA" id="ARBA00023163"/>
    </source>
</evidence>
<evidence type="ECO:0000259" key="5">
    <source>
        <dbReference type="PROSITE" id="PS50931"/>
    </source>
</evidence>
<dbReference type="InterPro" id="IPR005119">
    <property type="entry name" value="LysR_subst-bd"/>
</dbReference>
<dbReference type="InterPro" id="IPR036390">
    <property type="entry name" value="WH_DNA-bd_sf"/>
</dbReference>